<dbReference type="InterPro" id="IPR019080">
    <property type="entry name" value="YqaJ_viral_recombinase"/>
</dbReference>
<protein>
    <submittedName>
        <fullName evidence="2">YqaJ viral recombinase family protein</fullName>
    </submittedName>
</protein>
<keyword evidence="3" id="KW-1185">Reference proteome</keyword>
<dbReference type="Gene3D" id="3.90.320.10">
    <property type="match status" value="1"/>
</dbReference>
<evidence type="ECO:0000313" key="3">
    <source>
        <dbReference type="Proteomes" id="UP000484988"/>
    </source>
</evidence>
<sequence>MTVTTPTGVLLGTYTPGTPEWQAARAGLCITATEIAAVLGLSPWQSRFSLWHKKAGLPTAPFQPSVAMEWGIRHEPTVAAKYAEMHPELTLTETGTWRHAEREWQRATPDRVGDDRLVEIKTATVDDDWGEPGTDEVPIYYRCQVMQQMDVLGYRRTDIALLVGNCDYREYTVWFDEDDAKVMRDAAVRFLDDVRTGNRPPIDGADATYQTIRVQPDGLEDRDVQIPAQLAARYETAQQHAKDAGTELTQVRGELLDLLGNAKRAVVGDRRIAYRTVREDGTTHSLQPYRSTT</sequence>
<comment type="caution">
    <text evidence="2">The sequence shown here is derived from an EMBL/GenBank/DDBJ whole genome shotgun (WGS) entry which is preliminary data.</text>
</comment>
<dbReference type="NCBIfam" id="TIGR03033">
    <property type="entry name" value="phage_rel_nuc"/>
    <property type="match status" value="1"/>
</dbReference>
<dbReference type="PANTHER" id="PTHR46609:SF6">
    <property type="entry name" value="EXONUCLEASE, PHAGE-TYPE_RECB, C-TERMINAL DOMAIN-CONTAINING PROTEIN-RELATED"/>
    <property type="match status" value="1"/>
</dbReference>
<gene>
    <name evidence="2" type="ORF">SCWH03_05560</name>
</gene>
<organism evidence="2 3">
    <name type="scientific">Streptomyces pacificus</name>
    <dbReference type="NCBI Taxonomy" id="2705029"/>
    <lineage>
        <taxon>Bacteria</taxon>
        <taxon>Bacillati</taxon>
        <taxon>Actinomycetota</taxon>
        <taxon>Actinomycetes</taxon>
        <taxon>Kitasatosporales</taxon>
        <taxon>Streptomycetaceae</taxon>
        <taxon>Streptomyces</taxon>
    </lineage>
</organism>
<name>A0A6A0ANB9_9ACTN</name>
<dbReference type="InterPro" id="IPR051703">
    <property type="entry name" value="NF-kappa-B_Signaling_Reg"/>
</dbReference>
<dbReference type="InterPro" id="IPR017482">
    <property type="entry name" value="Lambda-type_endonuclease"/>
</dbReference>
<dbReference type="InterPro" id="IPR011335">
    <property type="entry name" value="Restrct_endonuc-II-like"/>
</dbReference>
<reference evidence="2 3" key="1">
    <citation type="submission" date="2020-02" db="EMBL/GenBank/DDBJ databases">
        <title>Whole Genome Shotgun Sequence of Streptomyces sp. strain CWH03.</title>
        <authorList>
            <person name="Dohra H."/>
            <person name="Kodani S."/>
            <person name="Yamamura H."/>
        </authorList>
    </citation>
    <scope>NUCLEOTIDE SEQUENCE [LARGE SCALE GENOMIC DNA]</scope>
    <source>
        <strain evidence="2 3">CWH03</strain>
    </source>
</reference>
<evidence type="ECO:0000259" key="1">
    <source>
        <dbReference type="Pfam" id="PF09588"/>
    </source>
</evidence>
<proteinExistence type="predicted"/>
<dbReference type="InterPro" id="IPR011604">
    <property type="entry name" value="PDDEXK-like_dom_sf"/>
</dbReference>
<dbReference type="Proteomes" id="UP000484988">
    <property type="component" value="Unassembled WGS sequence"/>
</dbReference>
<dbReference type="AlphaFoldDB" id="A0A6A0ANB9"/>
<dbReference type="Pfam" id="PF09588">
    <property type="entry name" value="YqaJ"/>
    <property type="match status" value="1"/>
</dbReference>
<evidence type="ECO:0000313" key="2">
    <source>
        <dbReference type="EMBL" id="GFH34342.1"/>
    </source>
</evidence>
<dbReference type="EMBL" id="BLLG01000001">
    <property type="protein sequence ID" value="GFH34342.1"/>
    <property type="molecule type" value="Genomic_DNA"/>
</dbReference>
<accession>A0A6A0ANB9</accession>
<dbReference type="PANTHER" id="PTHR46609">
    <property type="entry name" value="EXONUCLEASE, PHAGE-TYPE/RECB, C-TERMINAL DOMAIN-CONTAINING PROTEIN"/>
    <property type="match status" value="1"/>
</dbReference>
<dbReference type="SUPFAM" id="SSF52980">
    <property type="entry name" value="Restriction endonuclease-like"/>
    <property type="match status" value="1"/>
</dbReference>
<feature type="domain" description="YqaJ viral recombinase" evidence="1">
    <location>
        <begin position="20"/>
        <end position="154"/>
    </location>
</feature>